<keyword evidence="5" id="KW-1185">Reference proteome</keyword>
<dbReference type="PANTHER" id="PTHR12993">
    <property type="entry name" value="N-ACETYLGLUCOSAMINYL-PHOSPHATIDYLINOSITOL DE-N-ACETYLASE-RELATED"/>
    <property type="match status" value="1"/>
</dbReference>
<evidence type="ECO:0000256" key="2">
    <source>
        <dbReference type="ARBA" id="ARBA00012176"/>
    </source>
</evidence>
<name>A0ABD6ERR7_9BILA</name>
<evidence type="ECO:0000256" key="1">
    <source>
        <dbReference type="ARBA" id="ARBA00006066"/>
    </source>
</evidence>
<evidence type="ECO:0000313" key="4">
    <source>
        <dbReference type="EMBL" id="MFH4982649.1"/>
    </source>
</evidence>
<feature type="signal peptide" evidence="3">
    <location>
        <begin position="1"/>
        <end position="15"/>
    </location>
</feature>
<gene>
    <name evidence="4" type="ORF">AB6A40_009358</name>
</gene>
<dbReference type="InterPro" id="IPR003737">
    <property type="entry name" value="GlcNAc_PI_deacetylase-related"/>
</dbReference>
<sequence>MVFFTVLSLTLLTFAALIVFCHWMQHPLPSARRVLFITAHPDDETMFFAPTLRGLAQAGTEVYLLCLTTGDNEGLGWKRKRELMKAVSILGAKEENVTILDYDIFQDGLVLWNEELLGKVILRFIQTLEVDMVVTFDEGGVSSHPNHIACFTSVQYLYTRALVPADIQIFVLESVPIWRKYLTGLDALISSLHSTFLYVSPLYCYLSTWRAMSAHASQLLWFRYLYMLFSRYVLINTLKRIHISHRFHMITKKIY</sequence>
<proteinExistence type="inferred from homology"/>
<dbReference type="InterPro" id="IPR024078">
    <property type="entry name" value="LmbE-like_dom_sf"/>
</dbReference>
<dbReference type="AlphaFoldDB" id="A0ABD6ERR7"/>
<dbReference type="EMBL" id="JBGFUD010009773">
    <property type="protein sequence ID" value="MFH4982649.1"/>
    <property type="molecule type" value="Genomic_DNA"/>
</dbReference>
<comment type="caution">
    <text evidence="4">The sequence shown here is derived from an EMBL/GenBank/DDBJ whole genome shotgun (WGS) entry which is preliminary data.</text>
</comment>
<reference evidence="4 5" key="1">
    <citation type="submission" date="2024-08" db="EMBL/GenBank/DDBJ databases">
        <title>Gnathostoma spinigerum genome.</title>
        <authorList>
            <person name="Gonzalez-Bertolin B."/>
            <person name="Monzon S."/>
            <person name="Zaballos A."/>
            <person name="Jimenez P."/>
            <person name="Dekumyoy P."/>
            <person name="Varona S."/>
            <person name="Cuesta I."/>
            <person name="Sumanam S."/>
            <person name="Adisakwattana P."/>
            <person name="Gasser R.B."/>
            <person name="Hernandez-Gonzalez A."/>
            <person name="Young N.D."/>
            <person name="Perteguer M.J."/>
        </authorList>
    </citation>
    <scope>NUCLEOTIDE SEQUENCE [LARGE SCALE GENOMIC DNA]</scope>
    <source>
        <strain evidence="4">AL3</strain>
        <tissue evidence="4">Liver</tissue>
    </source>
</reference>
<organism evidence="4 5">
    <name type="scientific">Gnathostoma spinigerum</name>
    <dbReference type="NCBI Taxonomy" id="75299"/>
    <lineage>
        <taxon>Eukaryota</taxon>
        <taxon>Metazoa</taxon>
        <taxon>Ecdysozoa</taxon>
        <taxon>Nematoda</taxon>
        <taxon>Chromadorea</taxon>
        <taxon>Rhabditida</taxon>
        <taxon>Spirurina</taxon>
        <taxon>Gnathostomatomorpha</taxon>
        <taxon>Gnathostomatoidea</taxon>
        <taxon>Gnathostomatidae</taxon>
        <taxon>Gnathostoma</taxon>
    </lineage>
</organism>
<dbReference type="GO" id="GO:0000225">
    <property type="term" value="F:N-acetylglucosaminylphosphatidylinositol deacetylase activity"/>
    <property type="evidence" value="ECO:0007669"/>
    <property type="project" value="UniProtKB-EC"/>
</dbReference>
<dbReference type="SUPFAM" id="SSF102588">
    <property type="entry name" value="LmbE-like"/>
    <property type="match status" value="1"/>
</dbReference>
<dbReference type="Gene3D" id="3.40.50.10320">
    <property type="entry name" value="LmbE-like"/>
    <property type="match status" value="1"/>
</dbReference>
<feature type="chain" id="PRO_5044861354" description="N-acetylglucosaminylphosphatidylinositol deacetylase" evidence="3">
    <location>
        <begin position="16"/>
        <end position="255"/>
    </location>
</feature>
<dbReference type="Proteomes" id="UP001608902">
    <property type="component" value="Unassembled WGS sequence"/>
</dbReference>
<accession>A0ABD6ERR7</accession>
<protein>
    <recommendedName>
        <fullName evidence="2">N-acetylglucosaminylphosphatidylinositol deacetylase</fullName>
        <ecNumber evidence="2">3.5.1.89</ecNumber>
    </recommendedName>
</protein>
<comment type="similarity">
    <text evidence="1">Belongs to the PIGL family.</text>
</comment>
<dbReference type="EC" id="3.5.1.89" evidence="2"/>
<dbReference type="PANTHER" id="PTHR12993:SF11">
    <property type="entry name" value="N-ACETYLGLUCOSAMINYL-PHOSPHATIDYLINOSITOL DE-N-ACETYLASE"/>
    <property type="match status" value="1"/>
</dbReference>
<dbReference type="Pfam" id="PF02585">
    <property type="entry name" value="PIG-L"/>
    <property type="match status" value="1"/>
</dbReference>
<evidence type="ECO:0000256" key="3">
    <source>
        <dbReference type="SAM" id="SignalP"/>
    </source>
</evidence>
<keyword evidence="3" id="KW-0732">Signal</keyword>
<evidence type="ECO:0000313" key="5">
    <source>
        <dbReference type="Proteomes" id="UP001608902"/>
    </source>
</evidence>